<dbReference type="Proteomes" id="UP001254813">
    <property type="component" value="Unassembled WGS sequence"/>
</dbReference>
<reference evidence="1 2" key="1">
    <citation type="submission" date="2022-06" db="EMBL/GenBank/DDBJ databases">
        <title>Halogeometricum sp. a new haloarchaeum isolate from saline soil.</title>
        <authorList>
            <person name="Strakova D."/>
            <person name="Galisteo C."/>
            <person name="Sanchez-Porro C."/>
            <person name="Ventosa A."/>
        </authorList>
    </citation>
    <scope>NUCLEOTIDE SEQUENCE [LARGE SCALE GENOMIC DNA]</scope>
    <source>
        <strain evidence="2">S3BR25-2</strain>
    </source>
</reference>
<sequence>MNVVHGSMPEIRVSDSLYRQLVSASEAEGGDLDKAMWKMVARYGRGNHPGD</sequence>
<protein>
    <submittedName>
        <fullName evidence="1">Uncharacterized protein</fullName>
    </submittedName>
</protein>
<name>A0ABU2G1S7_9EURY</name>
<organism evidence="1 2">
    <name type="scientific">Halogeometricum luteum</name>
    <dbReference type="NCBI Taxonomy" id="2950537"/>
    <lineage>
        <taxon>Archaea</taxon>
        <taxon>Methanobacteriati</taxon>
        <taxon>Methanobacteriota</taxon>
        <taxon>Stenosarchaea group</taxon>
        <taxon>Halobacteria</taxon>
        <taxon>Halobacteriales</taxon>
        <taxon>Haloferacaceae</taxon>
        <taxon>Halogeometricum</taxon>
    </lineage>
</organism>
<dbReference type="EMBL" id="JAMQOQ010000002">
    <property type="protein sequence ID" value="MDS0294259.1"/>
    <property type="molecule type" value="Genomic_DNA"/>
</dbReference>
<comment type="caution">
    <text evidence="1">The sequence shown here is derived from an EMBL/GenBank/DDBJ whole genome shotgun (WGS) entry which is preliminary data.</text>
</comment>
<keyword evidence="2" id="KW-1185">Reference proteome</keyword>
<accession>A0ABU2G1S7</accession>
<evidence type="ECO:0000313" key="2">
    <source>
        <dbReference type="Proteomes" id="UP001254813"/>
    </source>
</evidence>
<evidence type="ECO:0000313" key="1">
    <source>
        <dbReference type="EMBL" id="MDS0294259.1"/>
    </source>
</evidence>
<dbReference type="RefSeq" id="WP_310928738.1">
    <property type="nucleotide sequence ID" value="NZ_JAMQOQ010000002.1"/>
</dbReference>
<proteinExistence type="predicted"/>
<gene>
    <name evidence="1" type="ORF">NDI79_08755</name>
</gene>